<reference evidence="5" key="2">
    <citation type="submission" date="2019-07" db="EMBL/GenBank/DDBJ databases">
        <authorList>
            <person name="Ashton P.M."/>
            <person name="Dallman T."/>
            <person name="Nair S."/>
            <person name="De Pinna E."/>
            <person name="Peters T."/>
            <person name="Grant K."/>
        </authorList>
    </citation>
    <scope>NUCLEOTIDE SEQUENCE [LARGE SCALE GENOMIC DNA]</scope>
    <source>
        <strain evidence="5">107213</strain>
        <strain evidence="6">318584</strain>
    </source>
</reference>
<dbReference type="SMART" id="SM00866">
    <property type="entry name" value="UTRA"/>
    <property type="match status" value="1"/>
</dbReference>
<dbReference type="Gene3D" id="1.10.10.10">
    <property type="entry name" value="Winged helix-like DNA-binding domain superfamily/Winged helix DNA-binding domain"/>
    <property type="match status" value="1"/>
</dbReference>
<evidence type="ECO:0000259" key="4">
    <source>
        <dbReference type="PROSITE" id="PS50949"/>
    </source>
</evidence>
<dbReference type="SUPFAM" id="SSF64288">
    <property type="entry name" value="Chorismate lyase-like"/>
    <property type="match status" value="1"/>
</dbReference>
<organism evidence="5">
    <name type="scientific">Salmonella enterica subsp. salamae</name>
    <dbReference type="NCBI Taxonomy" id="59202"/>
    <lineage>
        <taxon>Bacteria</taxon>
        <taxon>Pseudomonadati</taxon>
        <taxon>Pseudomonadota</taxon>
        <taxon>Gammaproteobacteria</taxon>
        <taxon>Enterobacterales</taxon>
        <taxon>Enterobacteriaceae</taxon>
        <taxon>Salmonella</taxon>
    </lineage>
</organism>
<name>A0A5Y2S1K7_SALER</name>
<proteinExistence type="predicted"/>
<accession>A0A5Y2S1K7</accession>
<dbReference type="Proteomes" id="UP000885342">
    <property type="component" value="Unassembled WGS sequence"/>
</dbReference>
<dbReference type="Gene3D" id="3.40.1410.10">
    <property type="entry name" value="Chorismate lyase-like"/>
    <property type="match status" value="1"/>
</dbReference>
<dbReference type="InterPro" id="IPR028978">
    <property type="entry name" value="Chorismate_lyase_/UTRA_dom_sf"/>
</dbReference>
<dbReference type="Pfam" id="PF07702">
    <property type="entry name" value="UTRA"/>
    <property type="match status" value="1"/>
</dbReference>
<keyword evidence="3" id="KW-0804">Transcription</keyword>
<dbReference type="InterPro" id="IPR000524">
    <property type="entry name" value="Tscrpt_reg_HTH_GntR"/>
</dbReference>
<dbReference type="InterPro" id="IPR036390">
    <property type="entry name" value="WH_DNA-bd_sf"/>
</dbReference>
<keyword evidence="2" id="KW-0238">DNA-binding</keyword>
<evidence type="ECO:0000313" key="5">
    <source>
        <dbReference type="EMBL" id="ECF6052053.1"/>
    </source>
</evidence>
<dbReference type="EMBL" id="CP074596">
    <property type="protein sequence ID" value="QVP50462.1"/>
    <property type="molecule type" value="Genomic_DNA"/>
</dbReference>
<keyword evidence="1" id="KW-0805">Transcription regulation</keyword>
<dbReference type="SMART" id="SM00345">
    <property type="entry name" value="HTH_GNTR"/>
    <property type="match status" value="1"/>
</dbReference>
<evidence type="ECO:0000313" key="6">
    <source>
        <dbReference type="EMBL" id="ECJ4506906.1"/>
    </source>
</evidence>
<dbReference type="InterPro" id="IPR050679">
    <property type="entry name" value="Bact_HTH_transcr_reg"/>
</dbReference>
<feature type="domain" description="HTH gntR-type" evidence="4">
    <location>
        <begin position="1"/>
        <end position="68"/>
    </location>
</feature>
<dbReference type="GO" id="GO:0045892">
    <property type="term" value="P:negative regulation of DNA-templated transcription"/>
    <property type="evidence" value="ECO:0007669"/>
    <property type="project" value="TreeGrafter"/>
</dbReference>
<dbReference type="Pfam" id="PF00392">
    <property type="entry name" value="GntR"/>
    <property type="match status" value="1"/>
</dbReference>
<dbReference type="SUPFAM" id="SSF46785">
    <property type="entry name" value="Winged helix' DNA-binding domain"/>
    <property type="match status" value="1"/>
</dbReference>
<dbReference type="PANTHER" id="PTHR44846">
    <property type="entry name" value="MANNOSYL-D-GLYCERATE TRANSPORT/METABOLISM SYSTEM REPRESSOR MNGR-RELATED"/>
    <property type="match status" value="1"/>
</dbReference>
<evidence type="ECO:0000256" key="3">
    <source>
        <dbReference type="ARBA" id="ARBA00023163"/>
    </source>
</evidence>
<evidence type="ECO:0000313" key="7">
    <source>
        <dbReference type="EMBL" id="MII78967.1"/>
    </source>
</evidence>
<reference evidence="8" key="3">
    <citation type="submission" date="2021-05" db="EMBL/GenBank/DDBJ databases">
        <title>Whole genome PacBio Sequel sequence of Salmonella enterica subsp. enterica.</title>
        <authorList>
            <person name="Hoffmann M."/>
            <person name="Balkey M."/>
            <person name="Luo Y."/>
        </authorList>
    </citation>
    <scope>NUCLEOTIDE SEQUENCE</scope>
    <source>
        <strain evidence="8">CFSAN001015</strain>
    </source>
</reference>
<sequence length="233" mass="27014">MVFQDIAKKLKDKINGYLYNVGDPLPTEVQLAQHYSVSRNTIRKALALLEHDGMIERKHGSGTFVKQKNFIAHVNHMNSLSEIAKKSGKEVKSQIIKFEVQEATQLISTELKIMPQDPVYYIKRLRLIDDKPIQLEETWLSVNRFPALTISHMKKSKFFYIENECNIKIIGTFETFSPVFPTSEVASILHTSIIDPILKIQTQAVDEKYEPIDYSILYSNIFEFQVKYFLPRQ</sequence>
<dbReference type="GO" id="GO:0003700">
    <property type="term" value="F:DNA-binding transcription factor activity"/>
    <property type="evidence" value="ECO:0007669"/>
    <property type="project" value="InterPro"/>
</dbReference>
<dbReference type="GO" id="GO:0003677">
    <property type="term" value="F:DNA binding"/>
    <property type="evidence" value="ECO:0007669"/>
    <property type="project" value="UniProtKB-KW"/>
</dbReference>
<dbReference type="InterPro" id="IPR011663">
    <property type="entry name" value="UTRA"/>
</dbReference>
<dbReference type="CDD" id="cd07377">
    <property type="entry name" value="WHTH_GntR"/>
    <property type="match status" value="1"/>
</dbReference>
<dbReference type="InterPro" id="IPR036388">
    <property type="entry name" value="WH-like_DNA-bd_sf"/>
</dbReference>
<dbReference type="PROSITE" id="PS50949">
    <property type="entry name" value="HTH_GNTR"/>
    <property type="match status" value="1"/>
</dbReference>
<gene>
    <name evidence="7" type="ORF">AIF45_07660</name>
    <name evidence="8" type="ORF">AIT66_00710</name>
    <name evidence="6" type="ORF">DNU24_14580</name>
    <name evidence="5" type="ORF">FNN84_12685</name>
</gene>
<dbReference type="Proteomes" id="UP000839746">
    <property type="component" value="Unassembled WGS sequence"/>
</dbReference>
<dbReference type="EMBL" id="RSKH01000004">
    <property type="protein sequence ID" value="MII78967.1"/>
    <property type="molecule type" value="Genomic_DNA"/>
</dbReference>
<evidence type="ECO:0000256" key="2">
    <source>
        <dbReference type="ARBA" id="ARBA00023125"/>
    </source>
</evidence>
<evidence type="ECO:0000256" key="1">
    <source>
        <dbReference type="ARBA" id="ARBA00023015"/>
    </source>
</evidence>
<dbReference type="Proteomes" id="UP000839747">
    <property type="component" value="Unassembled WGS sequence"/>
</dbReference>
<dbReference type="EMBL" id="AAILSQ010000011">
    <property type="protein sequence ID" value="ECF6052053.1"/>
    <property type="molecule type" value="Genomic_DNA"/>
</dbReference>
<dbReference type="AlphaFoldDB" id="A0A5Y2S1K7"/>
<evidence type="ECO:0000313" key="8">
    <source>
        <dbReference type="EMBL" id="QVP50462.1"/>
    </source>
</evidence>
<reference evidence="8" key="1">
    <citation type="submission" date="2018-07" db="EMBL/GenBank/DDBJ databases">
        <authorList>
            <consortium name="GenomeTrakr network: Whole genome sequencing for foodborne pathogen traceback"/>
        </authorList>
    </citation>
    <scope>NUCLEOTIDE SEQUENCE</scope>
    <source>
        <strain evidence="8">CFSAN001015</strain>
        <strain evidence="7">FDA00003943</strain>
    </source>
</reference>
<dbReference type="PANTHER" id="PTHR44846:SF1">
    <property type="entry name" value="MANNOSYL-D-GLYCERATE TRANSPORT_METABOLISM SYSTEM REPRESSOR MNGR-RELATED"/>
    <property type="match status" value="1"/>
</dbReference>
<protein>
    <submittedName>
        <fullName evidence="5">GntR family transcriptional regulator</fullName>
    </submittedName>
</protein>
<dbReference type="EMBL" id="AAIYKG010000014">
    <property type="protein sequence ID" value="ECJ4506906.1"/>
    <property type="molecule type" value="Genomic_DNA"/>
</dbReference>
<dbReference type="PRINTS" id="PR00035">
    <property type="entry name" value="HTHGNTR"/>
</dbReference>